<dbReference type="AlphaFoldDB" id="A0A6J8DSK9"/>
<organism evidence="1 2">
    <name type="scientific">Mytilus coruscus</name>
    <name type="common">Sea mussel</name>
    <dbReference type="NCBI Taxonomy" id="42192"/>
    <lineage>
        <taxon>Eukaryota</taxon>
        <taxon>Metazoa</taxon>
        <taxon>Spiralia</taxon>
        <taxon>Lophotrochozoa</taxon>
        <taxon>Mollusca</taxon>
        <taxon>Bivalvia</taxon>
        <taxon>Autobranchia</taxon>
        <taxon>Pteriomorphia</taxon>
        <taxon>Mytilida</taxon>
        <taxon>Mytiloidea</taxon>
        <taxon>Mytilidae</taxon>
        <taxon>Mytilinae</taxon>
        <taxon>Mytilus</taxon>
    </lineage>
</organism>
<dbReference type="Proteomes" id="UP000507470">
    <property type="component" value="Unassembled WGS sequence"/>
</dbReference>
<reference evidence="1 2" key="1">
    <citation type="submission" date="2020-06" db="EMBL/GenBank/DDBJ databases">
        <authorList>
            <person name="Li R."/>
            <person name="Bekaert M."/>
        </authorList>
    </citation>
    <scope>NUCLEOTIDE SEQUENCE [LARGE SCALE GENOMIC DNA]</scope>
    <source>
        <strain evidence="2">wild</strain>
    </source>
</reference>
<protein>
    <submittedName>
        <fullName evidence="1">Uncharacterized protein</fullName>
    </submittedName>
</protein>
<evidence type="ECO:0000313" key="2">
    <source>
        <dbReference type="Proteomes" id="UP000507470"/>
    </source>
</evidence>
<dbReference type="EMBL" id="CACVKT020007742">
    <property type="protein sequence ID" value="CAC5410224.1"/>
    <property type="molecule type" value="Genomic_DNA"/>
</dbReference>
<keyword evidence="2" id="KW-1185">Reference proteome</keyword>
<accession>A0A6J8DSK9</accession>
<evidence type="ECO:0000313" key="1">
    <source>
        <dbReference type="EMBL" id="CAC5410224.1"/>
    </source>
</evidence>
<gene>
    <name evidence="1" type="ORF">MCOR_43427</name>
</gene>
<name>A0A6J8DSK9_MYTCO</name>
<proteinExistence type="predicted"/>
<sequence>MMELRNFSSICISIPFSHFDDYEICQELCQDIICHSTGNQTKEKQDFKTNFSLYQELISSSIIYNNEQIAEIHDSELEYIQLDHKQCHLALLMDNLVHLTIKTDPLPGESRTNQICTLPLTIKGIPKDSCLVESWHGEDCDDKDPTKPGNITSANAAEEELNKTFESLTLETSIDMAAPEADPLTDVDKKYGILILK</sequence>